<evidence type="ECO:0000313" key="1">
    <source>
        <dbReference type="EMBL" id="DAF50030.1"/>
    </source>
</evidence>
<organism evidence="1">
    <name type="scientific">Siphoviridae sp. ctxvK3</name>
    <dbReference type="NCBI Taxonomy" id="2827975"/>
    <lineage>
        <taxon>Viruses</taxon>
        <taxon>Duplodnaviria</taxon>
        <taxon>Heunggongvirae</taxon>
        <taxon>Uroviricota</taxon>
        <taxon>Caudoviricetes</taxon>
    </lineage>
</organism>
<reference evidence="1" key="1">
    <citation type="journal article" date="2021" name="Proc. Natl. Acad. Sci. U.S.A.">
        <title>A Catalog of Tens of Thousands of Viruses from Human Metagenomes Reveals Hidden Associations with Chronic Diseases.</title>
        <authorList>
            <person name="Tisza M.J."/>
            <person name="Buck C.B."/>
        </authorList>
    </citation>
    <scope>NUCLEOTIDE SEQUENCE</scope>
    <source>
        <strain evidence="1">CtxvK3</strain>
    </source>
</reference>
<sequence>MQIYLSYYPSSLSVIIKILVRIKICSHYYDHYPLIYLLRLKIIGSHGYQSPYVFFIDYKSKFNAINTITVQ</sequence>
<dbReference type="EMBL" id="BK032591">
    <property type="protein sequence ID" value="DAF50030.1"/>
    <property type="molecule type" value="Genomic_DNA"/>
</dbReference>
<accession>A0A8S5SGF4</accession>
<name>A0A8S5SGF4_9CAUD</name>
<protein>
    <submittedName>
        <fullName evidence="1">Uncharacterized protein</fullName>
    </submittedName>
</protein>
<proteinExistence type="predicted"/>